<protein>
    <recommendedName>
        <fullName evidence="4">P-type domain-containing protein</fullName>
    </recommendedName>
</protein>
<dbReference type="SMART" id="SM00018">
    <property type="entry name" value="PD"/>
    <property type="match status" value="1"/>
</dbReference>
<accession>A0A2G5U9J0</accession>
<comment type="caution">
    <text evidence="5">The sequence shown here is derived from an EMBL/GenBank/DDBJ whole genome shotgun (WGS) entry which is preliminary data.</text>
</comment>
<comment type="caution">
    <text evidence="2">Lacks conserved residue(s) required for the propagation of feature annotation.</text>
</comment>
<dbReference type="OrthoDB" id="5839090at2759"/>
<gene>
    <name evidence="5" type="primary">Cnig_chr_IV.g15285</name>
    <name evidence="5" type="ORF">B9Z55_015285</name>
</gene>
<evidence type="ECO:0000256" key="1">
    <source>
        <dbReference type="ARBA" id="ARBA00023157"/>
    </source>
</evidence>
<dbReference type="InterPro" id="IPR044913">
    <property type="entry name" value="P_trefoil_dom_sf"/>
</dbReference>
<evidence type="ECO:0000256" key="3">
    <source>
        <dbReference type="SAM" id="SignalP"/>
    </source>
</evidence>
<keyword evidence="3" id="KW-0732">Signal</keyword>
<keyword evidence="1" id="KW-1015">Disulfide bond</keyword>
<dbReference type="Pfam" id="PF00088">
    <property type="entry name" value="Trefoil"/>
    <property type="match status" value="1"/>
</dbReference>
<dbReference type="Gene3D" id="4.10.110.10">
    <property type="entry name" value="Spasmolytic Protein, domain 1"/>
    <property type="match status" value="1"/>
</dbReference>
<sequence length="198" mass="21627">MTLTKGALLLFVLCLGAHGESVDVSKRVDCFPEPGASQGSCQSRGCIWEEAPNGSPTGTPWCYYPTESGFTVQSTGTNSFVLAAKTRLGEQSAFVGNEIQNTRISRKKWAERCRTQSIVARGTREVSAAAKNDYPAAAIEENCFRVEFVPAPLISNCTSSEKILQNVKEKLIIVSKSVFTISFGKKEYDVSLMDQKLI</sequence>
<feature type="domain" description="P-type" evidence="4">
    <location>
        <begin position="12"/>
        <end position="66"/>
    </location>
</feature>
<name>A0A2G5U9J0_9PELO</name>
<feature type="signal peptide" evidence="3">
    <location>
        <begin position="1"/>
        <end position="19"/>
    </location>
</feature>
<keyword evidence="6" id="KW-1185">Reference proteome</keyword>
<proteinExistence type="predicted"/>
<evidence type="ECO:0000313" key="5">
    <source>
        <dbReference type="EMBL" id="PIC36202.1"/>
    </source>
</evidence>
<organism evidence="5 6">
    <name type="scientific">Caenorhabditis nigoni</name>
    <dbReference type="NCBI Taxonomy" id="1611254"/>
    <lineage>
        <taxon>Eukaryota</taxon>
        <taxon>Metazoa</taxon>
        <taxon>Ecdysozoa</taxon>
        <taxon>Nematoda</taxon>
        <taxon>Chromadorea</taxon>
        <taxon>Rhabditida</taxon>
        <taxon>Rhabditina</taxon>
        <taxon>Rhabditomorpha</taxon>
        <taxon>Rhabditoidea</taxon>
        <taxon>Rhabditidae</taxon>
        <taxon>Peloderinae</taxon>
        <taxon>Caenorhabditis</taxon>
    </lineage>
</organism>
<reference evidence="6" key="1">
    <citation type="submission" date="2017-10" db="EMBL/GenBank/DDBJ databases">
        <title>Rapid genome shrinkage in a self-fertile nematode reveals novel sperm competition proteins.</title>
        <authorList>
            <person name="Yin D."/>
            <person name="Schwarz E.M."/>
            <person name="Thomas C.G."/>
            <person name="Felde R.L."/>
            <person name="Korf I.F."/>
            <person name="Cutter A.D."/>
            <person name="Schartner C.M."/>
            <person name="Ralston E.J."/>
            <person name="Meyer B.J."/>
            <person name="Haag E.S."/>
        </authorList>
    </citation>
    <scope>NUCLEOTIDE SEQUENCE [LARGE SCALE GENOMIC DNA]</scope>
    <source>
        <strain evidence="6">JU1422</strain>
    </source>
</reference>
<evidence type="ECO:0000256" key="2">
    <source>
        <dbReference type="PROSITE-ProRule" id="PRU00779"/>
    </source>
</evidence>
<feature type="chain" id="PRO_5013841930" description="P-type domain-containing protein" evidence="3">
    <location>
        <begin position="20"/>
        <end position="198"/>
    </location>
</feature>
<evidence type="ECO:0000259" key="4">
    <source>
        <dbReference type="PROSITE" id="PS51448"/>
    </source>
</evidence>
<dbReference type="SUPFAM" id="SSF57492">
    <property type="entry name" value="Trefoil"/>
    <property type="match status" value="1"/>
</dbReference>
<evidence type="ECO:0000313" key="6">
    <source>
        <dbReference type="Proteomes" id="UP000230233"/>
    </source>
</evidence>
<dbReference type="InterPro" id="IPR000519">
    <property type="entry name" value="P_trefoil_dom"/>
</dbReference>
<dbReference type="CDD" id="cd00111">
    <property type="entry name" value="Trefoil"/>
    <property type="match status" value="1"/>
</dbReference>
<dbReference type="Proteomes" id="UP000230233">
    <property type="component" value="Chromosome IV"/>
</dbReference>
<dbReference type="PROSITE" id="PS51448">
    <property type="entry name" value="P_TREFOIL_2"/>
    <property type="match status" value="1"/>
</dbReference>
<dbReference type="STRING" id="1611254.A0A2G5U9J0"/>
<dbReference type="AlphaFoldDB" id="A0A2G5U9J0"/>
<dbReference type="EMBL" id="PDUG01000004">
    <property type="protein sequence ID" value="PIC36202.1"/>
    <property type="molecule type" value="Genomic_DNA"/>
</dbReference>